<evidence type="ECO:0000313" key="4">
    <source>
        <dbReference type="Proteomes" id="UP000199579"/>
    </source>
</evidence>
<protein>
    <submittedName>
        <fullName evidence="2">Nucleotidyltransferase substrate binding protein like</fullName>
    </submittedName>
</protein>
<dbReference type="EMBL" id="FOKJ01000112">
    <property type="protein sequence ID" value="SFB60893.1"/>
    <property type="molecule type" value="Genomic_DNA"/>
</dbReference>
<dbReference type="Pfam" id="PF08780">
    <property type="entry name" value="NTase_sub_bind"/>
    <property type="match status" value="1"/>
</dbReference>
<dbReference type="Proteomes" id="UP000198861">
    <property type="component" value="Unassembled WGS sequence"/>
</dbReference>
<evidence type="ECO:0000313" key="3">
    <source>
        <dbReference type="Proteomes" id="UP000198861"/>
    </source>
</evidence>
<dbReference type="GO" id="GO:0016740">
    <property type="term" value="F:transferase activity"/>
    <property type="evidence" value="ECO:0007669"/>
    <property type="project" value="UniProtKB-KW"/>
</dbReference>
<evidence type="ECO:0000313" key="2">
    <source>
        <dbReference type="EMBL" id="SFL39029.1"/>
    </source>
</evidence>
<proteinExistence type="predicted"/>
<reference evidence="1 3" key="2">
    <citation type="submission" date="2016-10" db="EMBL/GenBank/DDBJ databases">
        <authorList>
            <person name="Varghese N."/>
            <person name="Submissions S."/>
        </authorList>
    </citation>
    <scope>NUCLEOTIDE SEQUENCE [LARGE SCALE GENOMIC DNA]</scope>
    <source>
        <strain evidence="1 3">DSM 282</strain>
    </source>
</reference>
<dbReference type="AlphaFoldDB" id="A0A1I4H9Q5"/>
<reference evidence="2 4" key="1">
    <citation type="submission" date="2016-10" db="EMBL/GenBank/DDBJ databases">
        <authorList>
            <person name="de Groot N.N."/>
        </authorList>
    </citation>
    <scope>NUCLEOTIDE SEQUENCE [LARGE SCALE GENOMIC DNA]</scope>
    <source>
        <strain evidence="2 4">DSM 381</strain>
    </source>
</reference>
<sequence length="104" mass="12280">MEQCRTLKGLEMNTPGTHWQRRLHSFRKALLQLDEAMELMNRRPLSKLERQGALHEFECSYELGWNTLKDFLVWQGIEGITGSRDTIREAFSATPFKVFYFSRP</sequence>
<keyword evidence="2" id="KW-0808">Transferase</keyword>
<dbReference type="SUPFAM" id="SSF81593">
    <property type="entry name" value="Nucleotidyltransferase substrate binding subunit/domain"/>
    <property type="match status" value="1"/>
</dbReference>
<keyword evidence="3" id="KW-1185">Reference proteome</keyword>
<accession>A0A1I4H9Q5</accession>
<organism evidence="2 4">
    <name type="scientific">Azotobacter beijerinckii</name>
    <dbReference type="NCBI Taxonomy" id="170623"/>
    <lineage>
        <taxon>Bacteria</taxon>
        <taxon>Pseudomonadati</taxon>
        <taxon>Pseudomonadota</taxon>
        <taxon>Gammaproteobacteria</taxon>
        <taxon>Pseudomonadales</taxon>
        <taxon>Pseudomonadaceae</taxon>
        <taxon>Azotobacter</taxon>
    </lineage>
</organism>
<dbReference type="Proteomes" id="UP000199579">
    <property type="component" value="Unassembled WGS sequence"/>
</dbReference>
<dbReference type="EMBL" id="FOSX01000110">
    <property type="protein sequence ID" value="SFL39029.1"/>
    <property type="molecule type" value="Genomic_DNA"/>
</dbReference>
<dbReference type="InterPro" id="IPR010235">
    <property type="entry name" value="HepT"/>
</dbReference>
<dbReference type="Gene3D" id="1.20.120.330">
    <property type="entry name" value="Nucleotidyltransferases domain 2"/>
    <property type="match status" value="1"/>
</dbReference>
<gene>
    <name evidence="1" type="ORF">SAMN04244571_04241</name>
    <name evidence="2" type="ORF">SAMN04244574_04174</name>
</gene>
<name>A0A1I4H9Q5_9GAMM</name>
<evidence type="ECO:0000313" key="1">
    <source>
        <dbReference type="EMBL" id="SFB60893.1"/>
    </source>
</evidence>